<gene>
    <name evidence="17" type="ORF">Salat_0095200</name>
</gene>
<dbReference type="InterPro" id="IPR000679">
    <property type="entry name" value="Znf_GATA"/>
</dbReference>
<keyword evidence="4" id="KW-0479">Metal-binding</keyword>
<dbReference type="Gene3D" id="3.30.50.10">
    <property type="entry name" value="Erythroid Transcription Factor GATA-1, subunit A"/>
    <property type="match status" value="1"/>
</dbReference>
<feature type="domain" description="CCT" evidence="15">
    <location>
        <begin position="88"/>
        <end position="130"/>
    </location>
</feature>
<reference evidence="17" key="2">
    <citation type="journal article" date="2024" name="Plant">
        <title>Genomic evolution and insights into agronomic trait innovations of Sesamum species.</title>
        <authorList>
            <person name="Miao H."/>
            <person name="Wang L."/>
            <person name="Qu L."/>
            <person name="Liu H."/>
            <person name="Sun Y."/>
            <person name="Le M."/>
            <person name="Wang Q."/>
            <person name="Wei S."/>
            <person name="Zheng Y."/>
            <person name="Lin W."/>
            <person name="Duan Y."/>
            <person name="Cao H."/>
            <person name="Xiong S."/>
            <person name="Wang X."/>
            <person name="Wei L."/>
            <person name="Li C."/>
            <person name="Ma Q."/>
            <person name="Ju M."/>
            <person name="Zhao R."/>
            <person name="Li G."/>
            <person name="Mu C."/>
            <person name="Tian Q."/>
            <person name="Mei H."/>
            <person name="Zhang T."/>
            <person name="Gao T."/>
            <person name="Zhang H."/>
        </authorList>
    </citation>
    <scope>NUCLEOTIDE SEQUENCE</scope>
    <source>
        <strain evidence="17">3651</strain>
    </source>
</reference>
<keyword evidence="18" id="KW-1185">Reference proteome</keyword>
<keyword evidence="6" id="KW-0862">Zinc</keyword>
<evidence type="ECO:0000256" key="10">
    <source>
        <dbReference type="ARBA" id="ARBA00023163"/>
    </source>
</evidence>
<evidence type="ECO:0000259" key="14">
    <source>
        <dbReference type="PROSITE" id="PS50114"/>
    </source>
</evidence>
<evidence type="ECO:0000313" key="18">
    <source>
        <dbReference type="Proteomes" id="UP001293254"/>
    </source>
</evidence>
<dbReference type="GO" id="GO:0008270">
    <property type="term" value="F:zinc ion binding"/>
    <property type="evidence" value="ECO:0007669"/>
    <property type="project" value="UniProtKB-KW"/>
</dbReference>
<evidence type="ECO:0000256" key="13">
    <source>
        <dbReference type="PROSITE-ProRule" id="PRU00357"/>
    </source>
</evidence>
<keyword evidence="7" id="KW-0805">Transcription regulation</keyword>
<protein>
    <submittedName>
        <fullName evidence="17">GATA transcription factor 25</fullName>
    </submittedName>
</protein>
<comment type="similarity">
    <text evidence="3">Belongs to the type IV zinc-finger family. Class C subfamily.</text>
</comment>
<evidence type="ECO:0000256" key="1">
    <source>
        <dbReference type="ARBA" id="ARBA00002206"/>
    </source>
</evidence>
<comment type="caution">
    <text evidence="17">The sequence shown here is derived from an EMBL/GenBank/DDBJ whole genome shotgun (WGS) entry which is preliminary data.</text>
</comment>
<feature type="domain" description="GATA-type" evidence="14">
    <location>
        <begin position="150"/>
        <end position="193"/>
    </location>
</feature>
<dbReference type="InterPro" id="IPR045280">
    <property type="entry name" value="TIFY-like"/>
</dbReference>
<evidence type="ECO:0000256" key="2">
    <source>
        <dbReference type="ARBA" id="ARBA00004123"/>
    </source>
</evidence>
<keyword evidence="9" id="KW-0010">Activator</keyword>
<evidence type="ECO:0000256" key="12">
    <source>
        <dbReference type="PROSITE-ProRule" id="PRU00094"/>
    </source>
</evidence>
<keyword evidence="11 13" id="KW-0539">Nucleus</keyword>
<organism evidence="17 18">
    <name type="scientific">Sesamum alatum</name>
    <dbReference type="NCBI Taxonomy" id="300844"/>
    <lineage>
        <taxon>Eukaryota</taxon>
        <taxon>Viridiplantae</taxon>
        <taxon>Streptophyta</taxon>
        <taxon>Embryophyta</taxon>
        <taxon>Tracheophyta</taxon>
        <taxon>Spermatophyta</taxon>
        <taxon>Magnoliopsida</taxon>
        <taxon>eudicotyledons</taxon>
        <taxon>Gunneridae</taxon>
        <taxon>Pentapetalae</taxon>
        <taxon>asterids</taxon>
        <taxon>lamiids</taxon>
        <taxon>Lamiales</taxon>
        <taxon>Pedaliaceae</taxon>
        <taxon>Sesamum</taxon>
    </lineage>
</organism>
<dbReference type="AlphaFoldDB" id="A0AAE2CWY2"/>
<dbReference type="GO" id="GO:0005634">
    <property type="term" value="C:nucleus"/>
    <property type="evidence" value="ECO:0007669"/>
    <property type="project" value="UniProtKB-SubCell"/>
</dbReference>
<evidence type="ECO:0000256" key="4">
    <source>
        <dbReference type="ARBA" id="ARBA00022723"/>
    </source>
</evidence>
<dbReference type="SMART" id="SM00401">
    <property type="entry name" value="ZnF_GATA"/>
    <property type="match status" value="1"/>
</dbReference>
<evidence type="ECO:0000256" key="8">
    <source>
        <dbReference type="ARBA" id="ARBA00023125"/>
    </source>
</evidence>
<feature type="domain" description="Tify" evidence="16">
    <location>
        <begin position="32"/>
        <end position="67"/>
    </location>
</feature>
<dbReference type="Pfam" id="PF06203">
    <property type="entry name" value="CCT"/>
    <property type="match status" value="1"/>
</dbReference>
<comment type="subcellular location">
    <subcellularLocation>
        <location evidence="2 13">Nucleus</location>
    </subcellularLocation>
</comment>
<dbReference type="PROSITE" id="PS50114">
    <property type="entry name" value="GATA_ZN_FINGER_2"/>
    <property type="match status" value="1"/>
</dbReference>
<evidence type="ECO:0000256" key="11">
    <source>
        <dbReference type="ARBA" id="ARBA00023242"/>
    </source>
</evidence>
<dbReference type="PROSITE" id="PS51320">
    <property type="entry name" value="TIFY"/>
    <property type="match status" value="1"/>
</dbReference>
<proteinExistence type="inferred from homology"/>
<dbReference type="PROSITE" id="PS00344">
    <property type="entry name" value="GATA_ZN_FINGER_1"/>
    <property type="match status" value="1"/>
</dbReference>
<dbReference type="EMBL" id="JACGWO010000001">
    <property type="protein sequence ID" value="KAK4437612.1"/>
    <property type="molecule type" value="Genomic_DNA"/>
</dbReference>
<name>A0AAE2CWY2_9LAMI</name>
<evidence type="ECO:0000256" key="5">
    <source>
        <dbReference type="ARBA" id="ARBA00022771"/>
    </source>
</evidence>
<dbReference type="PANTHER" id="PTHR46125:SF20">
    <property type="entry name" value="GATA TRANSCRIPTION FACTOR 25"/>
    <property type="match status" value="1"/>
</dbReference>
<evidence type="ECO:0000256" key="3">
    <source>
        <dbReference type="ARBA" id="ARBA00007722"/>
    </source>
</evidence>
<dbReference type="InterPro" id="IPR010402">
    <property type="entry name" value="CCT_domain"/>
</dbReference>
<dbReference type="CDD" id="cd00202">
    <property type="entry name" value="ZnF_GATA"/>
    <property type="match status" value="1"/>
</dbReference>
<keyword evidence="10" id="KW-0804">Transcription</keyword>
<evidence type="ECO:0000256" key="7">
    <source>
        <dbReference type="ARBA" id="ARBA00023015"/>
    </source>
</evidence>
<dbReference type="InterPro" id="IPR013088">
    <property type="entry name" value="Znf_NHR/GATA"/>
</dbReference>
<evidence type="ECO:0000259" key="15">
    <source>
        <dbReference type="PROSITE" id="PS51017"/>
    </source>
</evidence>
<dbReference type="InterPro" id="IPR010399">
    <property type="entry name" value="Tify_dom"/>
</dbReference>
<comment type="function">
    <text evidence="1">Transcriptional activator that specifically binds 5'-GATA-3' or 5'-GAT-3' motifs within gene promoters.</text>
</comment>
<dbReference type="PANTHER" id="PTHR46125">
    <property type="entry name" value="GATA TRANSCRIPTION FACTOR 28"/>
    <property type="match status" value="1"/>
</dbReference>
<evidence type="ECO:0000256" key="6">
    <source>
        <dbReference type="ARBA" id="ARBA00022833"/>
    </source>
</evidence>
<evidence type="ECO:0000256" key="9">
    <source>
        <dbReference type="ARBA" id="ARBA00023159"/>
    </source>
</evidence>
<dbReference type="GO" id="GO:0006355">
    <property type="term" value="P:regulation of DNA-templated transcription"/>
    <property type="evidence" value="ECO:0007669"/>
    <property type="project" value="InterPro"/>
</dbReference>
<dbReference type="SUPFAM" id="SSF57716">
    <property type="entry name" value="Glucocorticoid receptor-like (DNA-binding domain)"/>
    <property type="match status" value="1"/>
</dbReference>
<evidence type="ECO:0000259" key="16">
    <source>
        <dbReference type="PROSITE" id="PS51320"/>
    </source>
</evidence>
<evidence type="ECO:0000313" key="17">
    <source>
        <dbReference type="EMBL" id="KAK4437612.1"/>
    </source>
</evidence>
<dbReference type="PROSITE" id="PS51017">
    <property type="entry name" value="CCT"/>
    <property type="match status" value="1"/>
</dbReference>
<dbReference type="Proteomes" id="UP001293254">
    <property type="component" value="Unassembled WGS sequence"/>
</dbReference>
<dbReference type="Pfam" id="PF00320">
    <property type="entry name" value="GATA"/>
    <property type="match status" value="1"/>
</dbReference>
<keyword evidence="8" id="KW-0238">DNA-binding</keyword>
<reference evidence="17" key="1">
    <citation type="submission" date="2020-06" db="EMBL/GenBank/DDBJ databases">
        <authorList>
            <person name="Li T."/>
            <person name="Hu X."/>
            <person name="Zhang T."/>
            <person name="Song X."/>
            <person name="Zhang H."/>
            <person name="Dai N."/>
            <person name="Sheng W."/>
            <person name="Hou X."/>
            <person name="Wei L."/>
        </authorList>
    </citation>
    <scope>NUCLEOTIDE SEQUENCE</scope>
    <source>
        <strain evidence="17">3651</strain>
        <tissue evidence="17">Leaf</tissue>
    </source>
</reference>
<accession>A0AAE2CWY2</accession>
<sequence length="218" mass="25017">MYTPNQPLMNVAAADESVGNSIAGTEFQANTVDAPGHRATLSFWDHVFIFDGVPYEKLQTVLLLLGGFASDRTTAEVTHQNKCKDPKREEHLNKYRLKKKERCFEKRIRYNVRREVALKMKRKNGQFARKDTIGRTSMENTIESPLELACTNCGMSSNDTPMMRRGPAGMRTLCNACGLFWANNRTLRDTSKRFRYDHMLPNFTNTNDHIESDYEIVI</sequence>
<keyword evidence="5 12" id="KW-0863">Zinc-finger</keyword>
<dbReference type="GO" id="GO:0043565">
    <property type="term" value="F:sequence-specific DNA binding"/>
    <property type="evidence" value="ECO:0007669"/>
    <property type="project" value="InterPro"/>
</dbReference>